<keyword evidence="12 20" id="KW-0675">Receptor</keyword>
<dbReference type="SUPFAM" id="SSF56935">
    <property type="entry name" value="Porins"/>
    <property type="match status" value="1"/>
</dbReference>
<evidence type="ECO:0000256" key="5">
    <source>
        <dbReference type="ARBA" id="ARBA00022496"/>
    </source>
</evidence>
<evidence type="ECO:0000256" key="15">
    <source>
        <dbReference type="RuleBase" id="RU003357"/>
    </source>
</evidence>
<protein>
    <submittedName>
        <fullName evidence="20">TonB-dependent siderophore receptor</fullName>
    </submittedName>
</protein>
<evidence type="ECO:0000256" key="6">
    <source>
        <dbReference type="ARBA" id="ARBA00022692"/>
    </source>
</evidence>
<evidence type="ECO:0000256" key="7">
    <source>
        <dbReference type="ARBA" id="ARBA00022729"/>
    </source>
</evidence>
<evidence type="ECO:0000256" key="8">
    <source>
        <dbReference type="ARBA" id="ARBA00023004"/>
    </source>
</evidence>
<dbReference type="InterPro" id="IPR012910">
    <property type="entry name" value="Plug_dom"/>
</dbReference>
<organism evidence="20 21">
    <name type="scientific">Qipengyuania citrea</name>
    <dbReference type="NCBI Taxonomy" id="225971"/>
    <lineage>
        <taxon>Bacteria</taxon>
        <taxon>Pseudomonadati</taxon>
        <taxon>Pseudomonadota</taxon>
        <taxon>Alphaproteobacteria</taxon>
        <taxon>Sphingomonadales</taxon>
        <taxon>Erythrobacteraceae</taxon>
        <taxon>Qipengyuania</taxon>
    </lineage>
</organism>
<keyword evidence="9" id="KW-0406">Ion transport</keyword>
<comment type="subcellular location">
    <subcellularLocation>
        <location evidence="1 14">Cell outer membrane</location>
        <topology evidence="1 14">Multi-pass membrane protein</topology>
    </subcellularLocation>
</comment>
<feature type="region of interest" description="Disordered" evidence="16">
    <location>
        <begin position="23"/>
        <end position="57"/>
    </location>
</feature>
<dbReference type="PROSITE" id="PS52016">
    <property type="entry name" value="TONB_DEPENDENT_REC_3"/>
    <property type="match status" value="1"/>
</dbReference>
<accession>A0ABY4UAV4</accession>
<dbReference type="Gene3D" id="2.170.130.10">
    <property type="entry name" value="TonB-dependent receptor, plug domain"/>
    <property type="match status" value="1"/>
</dbReference>
<dbReference type="Pfam" id="PF07715">
    <property type="entry name" value="Plug"/>
    <property type="match status" value="1"/>
</dbReference>
<keyword evidence="3 14" id="KW-0813">Transport</keyword>
<evidence type="ECO:0000256" key="14">
    <source>
        <dbReference type="PROSITE-ProRule" id="PRU01360"/>
    </source>
</evidence>
<sequence length="831" mass="89269">MRGYLSIGAAAVALLHTPAAAESVEQGEADRSPQIGAPSSGLLNAPASAEQAEQAGADLSPRIGAAASGLLHAPASAGQVEQAGADLSSHNGATSVVSLHAPAASRQVEQRDADQGPQISAAAAAQLHAPDATEQVEQDQAAPGSQNGVSAISHDDADAIVVTGRAQKLYRVEETSSGKLDTPPLESSLVITTITEQLIEDQGARDAQDLYRNISGVSFFSYAGVTARGFRQEEIFYDGLRGDPYAGFSVPQLFNVQRVEFLKGPSGMLYGPGAPGGLFNYITKKAQADRFEGQVKAIAGTEDRWGGSAELNVPLGRGFAARGGLFYEDRGTFRFNAASRTLIADGGVSFDPGPIRVDIQATRYDQELDANRIRGVPVDDNGKFLTDRRWNHNEPGDFLNLESDVFQMRLEAEPFDGLSLDATARYNNAVEVQNYHEPRGLFDSDGDGVIDASIREFRDQMRTQETWSFGGNAVWATQLSDTIGNRVLAGFDHFISDQYFQGRSLRGTTQATPGLPNPISLFDPQYGLSDPATYEQGPFNVTLTEGTRTGYYLLNELTIGRLILTGGIRRDSFRDDADGTVFEDKETTYRAGAVYRITDDISAFGQYATSFEPQSASSQNPLAGGPFAPTEGDIYEGGLKTALMGGRIQSSLSAYRIRRTNILQTDPRGDIGDDGVDDLVSIGEITSKGIEFDLAADITPDWVVTVAYGYNDTRITADNGGGGFSNAVGDRFANAPEHQLGFWTRYQFPMLGLAAAVGGDYVSSRVSIDGQPVNAYMVFDASLIYETGPIRAMVRVDNLFDKTYAASGFISRTGHFPGEPRSAFLEIGYRF</sequence>
<feature type="chain" id="PRO_5045975206" evidence="17">
    <location>
        <begin position="22"/>
        <end position="831"/>
    </location>
</feature>
<dbReference type="RefSeq" id="WP_301642109.1">
    <property type="nucleotide sequence ID" value="NZ_CP098494.1"/>
</dbReference>
<name>A0ABY4UAV4_9SPHN</name>
<feature type="region of interest" description="Disordered" evidence="16">
    <location>
        <begin position="124"/>
        <end position="153"/>
    </location>
</feature>
<dbReference type="InterPro" id="IPR000531">
    <property type="entry name" value="Beta-barrel_TonB"/>
</dbReference>
<dbReference type="CDD" id="cd01347">
    <property type="entry name" value="ligand_gated_channel"/>
    <property type="match status" value="1"/>
</dbReference>
<keyword evidence="8" id="KW-0408">Iron</keyword>
<evidence type="ECO:0000256" key="13">
    <source>
        <dbReference type="ARBA" id="ARBA00023237"/>
    </source>
</evidence>
<feature type="signal peptide" evidence="17">
    <location>
        <begin position="1"/>
        <end position="21"/>
    </location>
</feature>
<evidence type="ECO:0000256" key="17">
    <source>
        <dbReference type="SAM" id="SignalP"/>
    </source>
</evidence>
<reference evidence="20 21" key="1">
    <citation type="submission" date="2022-06" db="EMBL/GenBank/DDBJ databases">
        <authorList>
            <person name="Liu G."/>
        </authorList>
    </citation>
    <scope>NUCLEOTIDE SEQUENCE [LARGE SCALE GENOMIC DNA]</scope>
    <source>
        <strain evidence="20 21">E4</strain>
    </source>
</reference>
<evidence type="ECO:0000256" key="9">
    <source>
        <dbReference type="ARBA" id="ARBA00023065"/>
    </source>
</evidence>
<evidence type="ECO:0000256" key="1">
    <source>
        <dbReference type="ARBA" id="ARBA00004571"/>
    </source>
</evidence>
<dbReference type="InterPro" id="IPR039426">
    <property type="entry name" value="TonB-dep_rcpt-like"/>
</dbReference>
<keyword evidence="21" id="KW-1185">Reference proteome</keyword>
<keyword evidence="6 14" id="KW-0812">Transmembrane</keyword>
<evidence type="ECO:0000256" key="10">
    <source>
        <dbReference type="ARBA" id="ARBA00023077"/>
    </source>
</evidence>
<dbReference type="EMBL" id="CP098494">
    <property type="protein sequence ID" value="USA61453.1"/>
    <property type="molecule type" value="Genomic_DNA"/>
</dbReference>
<dbReference type="Proteomes" id="UP001056619">
    <property type="component" value="Chromosome"/>
</dbReference>
<evidence type="ECO:0000256" key="12">
    <source>
        <dbReference type="ARBA" id="ARBA00023170"/>
    </source>
</evidence>
<evidence type="ECO:0000256" key="3">
    <source>
        <dbReference type="ARBA" id="ARBA00022448"/>
    </source>
</evidence>
<keyword evidence="11 14" id="KW-0472">Membrane</keyword>
<keyword evidence="7 17" id="KW-0732">Signal</keyword>
<dbReference type="PANTHER" id="PTHR32552">
    <property type="entry name" value="FERRICHROME IRON RECEPTOR-RELATED"/>
    <property type="match status" value="1"/>
</dbReference>
<keyword evidence="10 15" id="KW-0798">TonB box</keyword>
<dbReference type="Gene3D" id="2.40.170.20">
    <property type="entry name" value="TonB-dependent receptor, beta-barrel domain"/>
    <property type="match status" value="1"/>
</dbReference>
<comment type="similarity">
    <text evidence="2 14 15">Belongs to the TonB-dependent receptor family.</text>
</comment>
<feature type="domain" description="TonB-dependent receptor plug" evidence="19">
    <location>
        <begin position="187"/>
        <end position="277"/>
    </location>
</feature>
<proteinExistence type="inferred from homology"/>
<evidence type="ECO:0000256" key="16">
    <source>
        <dbReference type="SAM" id="MobiDB-lite"/>
    </source>
</evidence>
<dbReference type="InterPro" id="IPR037066">
    <property type="entry name" value="Plug_dom_sf"/>
</dbReference>
<gene>
    <name evidence="20" type="ORF">NCF85_00250</name>
</gene>
<dbReference type="InterPro" id="IPR036942">
    <property type="entry name" value="Beta-barrel_TonB_sf"/>
</dbReference>
<evidence type="ECO:0000259" key="18">
    <source>
        <dbReference type="Pfam" id="PF00593"/>
    </source>
</evidence>
<evidence type="ECO:0000313" key="20">
    <source>
        <dbReference type="EMBL" id="USA61453.1"/>
    </source>
</evidence>
<evidence type="ECO:0000313" key="21">
    <source>
        <dbReference type="Proteomes" id="UP001056619"/>
    </source>
</evidence>
<evidence type="ECO:0000259" key="19">
    <source>
        <dbReference type="Pfam" id="PF07715"/>
    </source>
</evidence>
<evidence type="ECO:0000256" key="11">
    <source>
        <dbReference type="ARBA" id="ARBA00023136"/>
    </source>
</evidence>
<dbReference type="Pfam" id="PF00593">
    <property type="entry name" value="TonB_dep_Rec_b-barrel"/>
    <property type="match status" value="1"/>
</dbReference>
<dbReference type="NCBIfam" id="TIGR01783">
    <property type="entry name" value="TonB-siderophor"/>
    <property type="match status" value="1"/>
</dbReference>
<evidence type="ECO:0000256" key="4">
    <source>
        <dbReference type="ARBA" id="ARBA00022452"/>
    </source>
</evidence>
<evidence type="ECO:0000256" key="2">
    <source>
        <dbReference type="ARBA" id="ARBA00009810"/>
    </source>
</evidence>
<keyword evidence="4 14" id="KW-1134">Transmembrane beta strand</keyword>
<feature type="domain" description="TonB-dependent receptor-like beta-barrel" evidence="18">
    <location>
        <begin position="364"/>
        <end position="799"/>
    </location>
</feature>
<keyword evidence="13 14" id="KW-0998">Cell outer membrane</keyword>
<dbReference type="InterPro" id="IPR010105">
    <property type="entry name" value="TonB_sidphr_rcpt"/>
</dbReference>
<keyword evidence="5" id="KW-0410">Iron transport</keyword>
<dbReference type="PANTHER" id="PTHR32552:SF68">
    <property type="entry name" value="FERRICHROME OUTER MEMBRANE TRANSPORTER_PHAGE RECEPTOR"/>
    <property type="match status" value="1"/>
</dbReference>